<evidence type="ECO:0000313" key="2">
    <source>
        <dbReference type="Proteomes" id="UP000016088"/>
    </source>
</evidence>
<name>S9PTF4_SCHOY</name>
<dbReference type="GeneID" id="25033138"/>
<keyword evidence="2" id="KW-1185">Reference proteome</keyword>
<dbReference type="GO" id="GO:0000329">
    <property type="term" value="C:fungal-type vacuole membrane"/>
    <property type="evidence" value="ECO:0007669"/>
    <property type="project" value="EnsemblFungi"/>
</dbReference>
<dbReference type="OMA" id="ICEWNND"/>
<dbReference type="EMBL" id="KE503208">
    <property type="protein sequence ID" value="EPX70783.1"/>
    <property type="molecule type" value="Genomic_DNA"/>
</dbReference>
<accession>S9PTF4</accession>
<dbReference type="RefSeq" id="XP_013020470.1">
    <property type="nucleotide sequence ID" value="XM_013165016.1"/>
</dbReference>
<gene>
    <name evidence="1" type="ORF">SOCG_04174</name>
</gene>
<sequence length="81" mass="9018">MEENLVQELNKCINEKFSGAVLSRNGLAIAVAGTISPEEERLVCEWTGSVPSEVLYIPKSNKKILIHEKESYVLGLAYRNP</sequence>
<dbReference type="HOGENOM" id="CLU_2575227_0_0_1"/>
<evidence type="ECO:0008006" key="3">
    <source>
        <dbReference type="Google" id="ProtNLM"/>
    </source>
</evidence>
<reference evidence="1 2" key="1">
    <citation type="journal article" date="2011" name="Science">
        <title>Comparative functional genomics of the fission yeasts.</title>
        <authorList>
            <person name="Rhind N."/>
            <person name="Chen Z."/>
            <person name="Yassour M."/>
            <person name="Thompson D.A."/>
            <person name="Haas B.J."/>
            <person name="Habib N."/>
            <person name="Wapinski I."/>
            <person name="Roy S."/>
            <person name="Lin M.F."/>
            <person name="Heiman D.I."/>
            <person name="Young S.K."/>
            <person name="Furuya K."/>
            <person name="Guo Y."/>
            <person name="Pidoux A."/>
            <person name="Chen H.M."/>
            <person name="Robbertse B."/>
            <person name="Goldberg J.M."/>
            <person name="Aoki K."/>
            <person name="Bayne E.H."/>
            <person name="Berlin A.M."/>
            <person name="Desjardins C.A."/>
            <person name="Dobbs E."/>
            <person name="Dukaj L."/>
            <person name="Fan L."/>
            <person name="FitzGerald M.G."/>
            <person name="French C."/>
            <person name="Gujja S."/>
            <person name="Hansen K."/>
            <person name="Keifenheim D."/>
            <person name="Levin J.Z."/>
            <person name="Mosher R.A."/>
            <person name="Mueller C.A."/>
            <person name="Pfiffner J."/>
            <person name="Priest M."/>
            <person name="Russ C."/>
            <person name="Smialowska A."/>
            <person name="Swoboda P."/>
            <person name="Sykes S.M."/>
            <person name="Vaughn M."/>
            <person name="Vengrova S."/>
            <person name="Yoder R."/>
            <person name="Zeng Q."/>
            <person name="Allshire R."/>
            <person name="Baulcombe D."/>
            <person name="Birren B.W."/>
            <person name="Brown W."/>
            <person name="Ekwall K."/>
            <person name="Kellis M."/>
            <person name="Leatherwood J."/>
            <person name="Levin H."/>
            <person name="Margalit H."/>
            <person name="Martienssen R."/>
            <person name="Nieduszynski C.A."/>
            <person name="Spatafora J.W."/>
            <person name="Friedman N."/>
            <person name="Dalgaard J.Z."/>
            <person name="Baumann P."/>
            <person name="Niki H."/>
            <person name="Regev A."/>
            <person name="Nusbaum C."/>
        </authorList>
    </citation>
    <scope>NUCLEOTIDE SEQUENCE [LARGE SCALE GENOMIC DNA]</scope>
    <source>
        <strain evidence="2">yFS286</strain>
    </source>
</reference>
<dbReference type="Proteomes" id="UP000016088">
    <property type="component" value="Unassembled WGS sequence"/>
</dbReference>
<evidence type="ECO:0000313" key="1">
    <source>
        <dbReference type="EMBL" id="EPX70783.1"/>
    </source>
</evidence>
<organism evidence="1 2">
    <name type="scientific">Schizosaccharomyces octosporus (strain yFS286)</name>
    <name type="common">Fission yeast</name>
    <name type="synonym">Octosporomyces octosporus</name>
    <dbReference type="NCBI Taxonomy" id="483514"/>
    <lineage>
        <taxon>Eukaryota</taxon>
        <taxon>Fungi</taxon>
        <taxon>Dikarya</taxon>
        <taxon>Ascomycota</taxon>
        <taxon>Taphrinomycotina</taxon>
        <taxon>Schizosaccharomycetes</taxon>
        <taxon>Schizosaccharomycetales</taxon>
        <taxon>Schizosaccharomycetaceae</taxon>
        <taxon>Schizosaccharomyces</taxon>
    </lineage>
</organism>
<dbReference type="AlphaFoldDB" id="S9PTF4"/>
<dbReference type="GO" id="GO:0071986">
    <property type="term" value="C:Ragulator complex"/>
    <property type="evidence" value="ECO:0007669"/>
    <property type="project" value="EnsemblFungi"/>
</dbReference>
<dbReference type="GO" id="GO:1903432">
    <property type="term" value="P:regulation of TORC1 signaling"/>
    <property type="evidence" value="ECO:0007669"/>
    <property type="project" value="EnsemblFungi"/>
</dbReference>
<protein>
    <recommendedName>
        <fullName evidence="3">Late endosomal/lysosomal adaptor and MAPK and MTOR activator 5</fullName>
    </recommendedName>
</protein>
<proteinExistence type="predicted"/>
<dbReference type="VEuPathDB" id="FungiDB:SOCG_04174"/>
<dbReference type="OrthoDB" id="5286469at2759"/>